<accession>A0A9D1J1E2</accession>
<dbReference type="PANTHER" id="PTHR43673">
    <property type="entry name" value="NAD(P)H NITROREDUCTASE YDGI-RELATED"/>
    <property type="match status" value="1"/>
</dbReference>
<dbReference type="EMBL" id="DVHF01000080">
    <property type="protein sequence ID" value="HIR57352.1"/>
    <property type="molecule type" value="Genomic_DNA"/>
</dbReference>
<protein>
    <submittedName>
        <fullName evidence="4">Nitroreductase</fullName>
    </submittedName>
</protein>
<dbReference type="Proteomes" id="UP000886785">
    <property type="component" value="Unassembled WGS sequence"/>
</dbReference>
<dbReference type="InterPro" id="IPR029478">
    <property type="entry name" value="TM1586_NiRdase"/>
</dbReference>
<dbReference type="GO" id="GO:0016491">
    <property type="term" value="F:oxidoreductase activity"/>
    <property type="evidence" value="ECO:0007669"/>
    <property type="project" value="UniProtKB-KW"/>
</dbReference>
<sequence length="224" mass="24510">MTVAEAMQARHSVRSYKDTPLGAEVISAMQKEIDACNKESGLHIQMAVDEPKAFDSFMAHYGKFSGVRNYIALIGKKGSDLDEKLGYYGERLVLLAQRLGLNTCWVAMTFGKNAAKSRCTIASGEKLVCVLSLGYGATQGTAHKSKSMDALCHTEGAMPEWFRKGMEAAMLAPTAMNQQKFLISLLGNNVTAKSLGGFYSKVDLGIIKYHFEMGAGKENFQWSK</sequence>
<dbReference type="Gene3D" id="3.40.109.10">
    <property type="entry name" value="NADH Oxidase"/>
    <property type="match status" value="1"/>
</dbReference>
<dbReference type="PANTHER" id="PTHR43673:SF10">
    <property type="entry name" value="NADH DEHYDROGENASE_NAD(P)H NITROREDUCTASE XCC3605-RELATED"/>
    <property type="match status" value="1"/>
</dbReference>
<evidence type="ECO:0000259" key="3">
    <source>
        <dbReference type="Pfam" id="PF14512"/>
    </source>
</evidence>
<dbReference type="InterPro" id="IPR000415">
    <property type="entry name" value="Nitroreductase-like"/>
</dbReference>
<evidence type="ECO:0000313" key="5">
    <source>
        <dbReference type="Proteomes" id="UP000886785"/>
    </source>
</evidence>
<feature type="domain" description="Putative nitroreductase TM1586" evidence="3">
    <location>
        <begin position="3"/>
        <end position="215"/>
    </location>
</feature>
<keyword evidence="2" id="KW-0560">Oxidoreductase</keyword>
<dbReference type="SUPFAM" id="SSF55469">
    <property type="entry name" value="FMN-dependent nitroreductase-like"/>
    <property type="match status" value="1"/>
</dbReference>
<dbReference type="AlphaFoldDB" id="A0A9D1J1E2"/>
<comment type="caution">
    <text evidence="4">The sequence shown here is derived from an EMBL/GenBank/DDBJ whole genome shotgun (WGS) entry which is preliminary data.</text>
</comment>
<dbReference type="Gene3D" id="3.40.109.30">
    <property type="entry name" value="putative nitroreductase (tm1586), domain 2"/>
    <property type="match status" value="1"/>
</dbReference>
<evidence type="ECO:0000256" key="2">
    <source>
        <dbReference type="ARBA" id="ARBA00023002"/>
    </source>
</evidence>
<organism evidence="4 5">
    <name type="scientific">Candidatus Gallacutalibacter pullicola</name>
    <dbReference type="NCBI Taxonomy" id="2840830"/>
    <lineage>
        <taxon>Bacteria</taxon>
        <taxon>Bacillati</taxon>
        <taxon>Bacillota</taxon>
        <taxon>Clostridia</taxon>
        <taxon>Eubacteriales</taxon>
        <taxon>Candidatus Gallacutalibacter</taxon>
    </lineage>
</organism>
<proteinExistence type="inferred from homology"/>
<reference evidence="4" key="2">
    <citation type="journal article" date="2021" name="PeerJ">
        <title>Extensive microbial diversity within the chicken gut microbiome revealed by metagenomics and culture.</title>
        <authorList>
            <person name="Gilroy R."/>
            <person name="Ravi A."/>
            <person name="Getino M."/>
            <person name="Pursley I."/>
            <person name="Horton D.L."/>
            <person name="Alikhan N.F."/>
            <person name="Baker D."/>
            <person name="Gharbi K."/>
            <person name="Hall N."/>
            <person name="Watson M."/>
            <person name="Adriaenssens E.M."/>
            <person name="Foster-Nyarko E."/>
            <person name="Jarju S."/>
            <person name="Secka A."/>
            <person name="Antonio M."/>
            <person name="Oren A."/>
            <person name="Chaudhuri R.R."/>
            <person name="La Ragione R."/>
            <person name="Hildebrand F."/>
            <person name="Pallen M.J."/>
        </authorList>
    </citation>
    <scope>NUCLEOTIDE SEQUENCE</scope>
    <source>
        <strain evidence="4">ChiSjej1B19-7085</strain>
    </source>
</reference>
<name>A0A9D1J1E2_9FIRM</name>
<reference evidence="4" key="1">
    <citation type="submission" date="2020-10" db="EMBL/GenBank/DDBJ databases">
        <authorList>
            <person name="Gilroy R."/>
        </authorList>
    </citation>
    <scope>NUCLEOTIDE SEQUENCE</scope>
    <source>
        <strain evidence="4">ChiSjej1B19-7085</strain>
    </source>
</reference>
<evidence type="ECO:0000256" key="1">
    <source>
        <dbReference type="ARBA" id="ARBA00007118"/>
    </source>
</evidence>
<evidence type="ECO:0000313" key="4">
    <source>
        <dbReference type="EMBL" id="HIR57352.1"/>
    </source>
</evidence>
<gene>
    <name evidence="4" type="ORF">IAA54_06760</name>
</gene>
<comment type="similarity">
    <text evidence="1">Belongs to the nitroreductase family.</text>
</comment>
<dbReference type="Pfam" id="PF14512">
    <property type="entry name" value="TM1586_NiRdase"/>
    <property type="match status" value="1"/>
</dbReference>